<evidence type="ECO:0000313" key="1">
    <source>
        <dbReference type="EMBL" id="ORY36923.1"/>
    </source>
</evidence>
<evidence type="ECO:0000313" key="2">
    <source>
        <dbReference type="Proteomes" id="UP000193642"/>
    </source>
</evidence>
<dbReference type="AlphaFoldDB" id="A0A1Y2BQ95"/>
<keyword evidence="2" id="KW-1185">Reference proteome</keyword>
<organism evidence="1 2">
    <name type="scientific">Rhizoclosmatium globosum</name>
    <dbReference type="NCBI Taxonomy" id="329046"/>
    <lineage>
        <taxon>Eukaryota</taxon>
        <taxon>Fungi</taxon>
        <taxon>Fungi incertae sedis</taxon>
        <taxon>Chytridiomycota</taxon>
        <taxon>Chytridiomycota incertae sedis</taxon>
        <taxon>Chytridiomycetes</taxon>
        <taxon>Chytridiales</taxon>
        <taxon>Chytriomycetaceae</taxon>
        <taxon>Rhizoclosmatium</taxon>
    </lineage>
</organism>
<dbReference type="Proteomes" id="UP000193642">
    <property type="component" value="Unassembled WGS sequence"/>
</dbReference>
<proteinExistence type="predicted"/>
<reference evidence="1 2" key="1">
    <citation type="submission" date="2016-07" db="EMBL/GenBank/DDBJ databases">
        <title>Pervasive Adenine N6-methylation of Active Genes in Fungi.</title>
        <authorList>
            <consortium name="DOE Joint Genome Institute"/>
            <person name="Mondo S.J."/>
            <person name="Dannebaum R.O."/>
            <person name="Kuo R.C."/>
            <person name="Labutti K."/>
            <person name="Haridas S."/>
            <person name="Kuo A."/>
            <person name="Salamov A."/>
            <person name="Ahrendt S.R."/>
            <person name="Lipzen A."/>
            <person name="Sullivan W."/>
            <person name="Andreopoulos W.B."/>
            <person name="Clum A."/>
            <person name="Lindquist E."/>
            <person name="Daum C."/>
            <person name="Ramamoorthy G.K."/>
            <person name="Gryganskyi A."/>
            <person name="Culley D."/>
            <person name="Magnuson J.K."/>
            <person name="James T.Y."/>
            <person name="O'Malley M.A."/>
            <person name="Stajich J.E."/>
            <person name="Spatafora J.W."/>
            <person name="Visel A."/>
            <person name="Grigoriev I.V."/>
        </authorList>
    </citation>
    <scope>NUCLEOTIDE SEQUENCE [LARGE SCALE GENOMIC DNA]</scope>
    <source>
        <strain evidence="1 2">JEL800</strain>
    </source>
</reference>
<sequence>MAEVNVGKKTLDLLIAGGYSIQPVYKCLQQDSPYGNTNLEAFFQSGQFEVRDRVVPLKQLPRTTQANVTTSQTIKSTAASTKAANSHTSALKSQSILFLLFSLFFFL</sequence>
<name>A0A1Y2BQ95_9FUNG</name>
<dbReference type="OrthoDB" id="2145317at2759"/>
<gene>
    <name evidence="1" type="ORF">BCR33DRAFT_721838</name>
</gene>
<accession>A0A1Y2BQ95</accession>
<comment type="caution">
    <text evidence="1">The sequence shown here is derived from an EMBL/GenBank/DDBJ whole genome shotgun (WGS) entry which is preliminary data.</text>
</comment>
<protein>
    <submittedName>
        <fullName evidence="1">Uncharacterized protein</fullName>
    </submittedName>
</protein>
<dbReference type="EMBL" id="MCGO01000053">
    <property type="protein sequence ID" value="ORY36923.1"/>
    <property type="molecule type" value="Genomic_DNA"/>
</dbReference>